<accession>A0A4Y2MCB7</accession>
<evidence type="ECO:0000313" key="2">
    <source>
        <dbReference type="Proteomes" id="UP000499080"/>
    </source>
</evidence>
<organism evidence="1 2">
    <name type="scientific">Araneus ventricosus</name>
    <name type="common">Orbweaver spider</name>
    <name type="synonym">Epeira ventricosa</name>
    <dbReference type="NCBI Taxonomy" id="182803"/>
    <lineage>
        <taxon>Eukaryota</taxon>
        <taxon>Metazoa</taxon>
        <taxon>Ecdysozoa</taxon>
        <taxon>Arthropoda</taxon>
        <taxon>Chelicerata</taxon>
        <taxon>Arachnida</taxon>
        <taxon>Araneae</taxon>
        <taxon>Araneomorphae</taxon>
        <taxon>Entelegynae</taxon>
        <taxon>Araneoidea</taxon>
        <taxon>Araneidae</taxon>
        <taxon>Araneus</taxon>
    </lineage>
</organism>
<gene>
    <name evidence="1" type="ORF">AVEN_44904_1</name>
</gene>
<evidence type="ECO:0000313" key="1">
    <source>
        <dbReference type="EMBL" id="GBN24721.1"/>
    </source>
</evidence>
<dbReference type="EMBL" id="BGPR01007159">
    <property type="protein sequence ID" value="GBN24721.1"/>
    <property type="molecule type" value="Genomic_DNA"/>
</dbReference>
<proteinExistence type="predicted"/>
<reference evidence="1 2" key="1">
    <citation type="journal article" date="2019" name="Sci. Rep.">
        <title>Orb-weaving spider Araneus ventricosus genome elucidates the spidroin gene catalogue.</title>
        <authorList>
            <person name="Kono N."/>
            <person name="Nakamura H."/>
            <person name="Ohtoshi R."/>
            <person name="Moran D.A.P."/>
            <person name="Shinohara A."/>
            <person name="Yoshida Y."/>
            <person name="Fujiwara M."/>
            <person name="Mori M."/>
            <person name="Tomita M."/>
            <person name="Arakawa K."/>
        </authorList>
    </citation>
    <scope>NUCLEOTIDE SEQUENCE [LARGE SCALE GENOMIC DNA]</scope>
</reference>
<dbReference type="AlphaFoldDB" id="A0A4Y2MCB7"/>
<name>A0A4Y2MCB7_ARAVE</name>
<keyword evidence="2" id="KW-1185">Reference proteome</keyword>
<dbReference type="Proteomes" id="UP000499080">
    <property type="component" value="Unassembled WGS sequence"/>
</dbReference>
<comment type="caution">
    <text evidence="1">The sequence shown here is derived from an EMBL/GenBank/DDBJ whole genome shotgun (WGS) entry which is preliminary data.</text>
</comment>
<protein>
    <submittedName>
        <fullName evidence="1">Uncharacterized protein</fullName>
    </submittedName>
</protein>
<sequence length="145" mass="17065">MAYRVEYEVDRVDRRVCADRLKRLWSFVCSANWKAGELSAIESVVPVIASELLSVSVANLHKRTPHFNYLYFHRNKRTTTFFSSHESFPDMKEEPGLKAPHRWLWLIWPAGRRTHSPGCQHELSPRRGRPDWDKDLLLIKFDVVC</sequence>